<dbReference type="AlphaFoldDB" id="A0A518B331"/>
<dbReference type="EMBL" id="CP036279">
    <property type="protein sequence ID" value="QDU61336.1"/>
    <property type="molecule type" value="Genomic_DNA"/>
</dbReference>
<dbReference type="RefSeq" id="WP_419193496.1">
    <property type="nucleotide sequence ID" value="NZ_CP036279.1"/>
</dbReference>
<dbReference type="KEGG" id="knv:Pan216_21910"/>
<accession>A0A518B331</accession>
<evidence type="ECO:0000313" key="1">
    <source>
        <dbReference type="EMBL" id="QDU61336.1"/>
    </source>
</evidence>
<name>A0A518B331_9BACT</name>
<proteinExistence type="predicted"/>
<keyword evidence="2" id="KW-1185">Reference proteome</keyword>
<reference evidence="1 2" key="1">
    <citation type="submission" date="2019-02" db="EMBL/GenBank/DDBJ databases">
        <title>Deep-cultivation of Planctomycetes and their phenomic and genomic characterization uncovers novel biology.</title>
        <authorList>
            <person name="Wiegand S."/>
            <person name="Jogler M."/>
            <person name="Boedeker C."/>
            <person name="Pinto D."/>
            <person name="Vollmers J."/>
            <person name="Rivas-Marin E."/>
            <person name="Kohn T."/>
            <person name="Peeters S.H."/>
            <person name="Heuer A."/>
            <person name="Rast P."/>
            <person name="Oberbeckmann S."/>
            <person name="Bunk B."/>
            <person name="Jeske O."/>
            <person name="Meyerdierks A."/>
            <person name="Storesund J.E."/>
            <person name="Kallscheuer N."/>
            <person name="Luecker S."/>
            <person name="Lage O.M."/>
            <person name="Pohl T."/>
            <person name="Merkel B.J."/>
            <person name="Hornburger P."/>
            <person name="Mueller R.-W."/>
            <person name="Bruemmer F."/>
            <person name="Labrenz M."/>
            <person name="Spormann A.M."/>
            <person name="Op den Camp H."/>
            <person name="Overmann J."/>
            <person name="Amann R."/>
            <person name="Jetten M.S.M."/>
            <person name="Mascher T."/>
            <person name="Medema M.H."/>
            <person name="Devos D.P."/>
            <person name="Kaster A.-K."/>
            <person name="Ovreas L."/>
            <person name="Rohde M."/>
            <person name="Galperin M.Y."/>
            <person name="Jogler C."/>
        </authorList>
    </citation>
    <scope>NUCLEOTIDE SEQUENCE [LARGE SCALE GENOMIC DNA]</scope>
    <source>
        <strain evidence="1 2">Pan216</strain>
    </source>
</reference>
<dbReference type="Proteomes" id="UP000317093">
    <property type="component" value="Chromosome"/>
</dbReference>
<gene>
    <name evidence="1" type="ORF">Pan216_21910</name>
</gene>
<evidence type="ECO:0000313" key="2">
    <source>
        <dbReference type="Proteomes" id="UP000317093"/>
    </source>
</evidence>
<dbReference type="Gene3D" id="2.30.110.50">
    <property type="match status" value="1"/>
</dbReference>
<sequence>MPTFTQKNRFLSMSTPLGADVLAATGYCGREGLPELYRFEIDAVAVREQAIDFGKLLTKLA</sequence>
<organism evidence="1 2">
    <name type="scientific">Kolteria novifilia</name>
    <dbReference type="NCBI Taxonomy" id="2527975"/>
    <lineage>
        <taxon>Bacteria</taxon>
        <taxon>Pseudomonadati</taxon>
        <taxon>Planctomycetota</taxon>
        <taxon>Planctomycetia</taxon>
        <taxon>Kolteriales</taxon>
        <taxon>Kolteriaceae</taxon>
        <taxon>Kolteria</taxon>
    </lineage>
</organism>
<protein>
    <submittedName>
        <fullName evidence="1">Uncharacterized protein</fullName>
    </submittedName>
</protein>